<organism evidence="1 2">
    <name type="scientific">Flavobacterium panici</name>
    <dbReference type="NCBI Taxonomy" id="2654843"/>
    <lineage>
        <taxon>Bacteria</taxon>
        <taxon>Pseudomonadati</taxon>
        <taxon>Bacteroidota</taxon>
        <taxon>Flavobacteriia</taxon>
        <taxon>Flavobacteriales</taxon>
        <taxon>Flavobacteriaceae</taxon>
        <taxon>Flavobacterium</taxon>
    </lineage>
</organism>
<dbReference type="Proteomes" id="UP000533639">
    <property type="component" value="Unassembled WGS sequence"/>
</dbReference>
<proteinExistence type="predicted"/>
<protein>
    <submittedName>
        <fullName evidence="1">Uncharacterized protein</fullName>
    </submittedName>
</protein>
<gene>
    <name evidence="1" type="ORF">FLAPXU55_00686</name>
</gene>
<dbReference type="EMBL" id="CAIJDE010000029">
    <property type="protein sequence ID" value="CAC9973007.1"/>
    <property type="molecule type" value="Genomic_DNA"/>
</dbReference>
<keyword evidence="2" id="KW-1185">Reference proteome</keyword>
<evidence type="ECO:0000313" key="1">
    <source>
        <dbReference type="EMBL" id="CAC9973007.1"/>
    </source>
</evidence>
<accession>A0A9N8P0I7</accession>
<dbReference type="AlphaFoldDB" id="A0A9N8P0I7"/>
<evidence type="ECO:0000313" key="2">
    <source>
        <dbReference type="Proteomes" id="UP000533639"/>
    </source>
</evidence>
<sequence>MYPVLSRISKNADYLTFIAKFPDESVTTI</sequence>
<reference evidence="1 2" key="1">
    <citation type="submission" date="2020-06" db="EMBL/GenBank/DDBJ databases">
        <authorList>
            <person name="Criscuolo A."/>
        </authorList>
    </citation>
    <scope>NUCLEOTIDE SEQUENCE [LARGE SCALE GENOMIC DNA]</scope>
    <source>
        <strain evidence="1">PXU-55</strain>
    </source>
</reference>
<name>A0A9N8P0I7_9FLAO</name>
<comment type="caution">
    <text evidence="1">The sequence shown here is derived from an EMBL/GenBank/DDBJ whole genome shotgun (WGS) entry which is preliminary data.</text>
</comment>